<dbReference type="InterPro" id="IPR050410">
    <property type="entry name" value="CCR4/nocturin_mRNA_transcr"/>
</dbReference>
<evidence type="ECO:0000313" key="3">
    <source>
        <dbReference type="Proteomes" id="UP000245119"/>
    </source>
</evidence>
<dbReference type="AlphaFoldDB" id="A0A2T7NXN4"/>
<dbReference type="STRING" id="400727.A0A2T7NXN4"/>
<feature type="region of interest" description="Disordered" evidence="1">
    <location>
        <begin position="84"/>
        <end position="108"/>
    </location>
</feature>
<protein>
    <recommendedName>
        <fullName evidence="4">Endonuclease/exonuclease/phosphatase domain-containing protein</fullName>
    </recommendedName>
</protein>
<feature type="compositionally biased region" description="Basic and acidic residues" evidence="1">
    <location>
        <begin position="539"/>
        <end position="554"/>
    </location>
</feature>
<name>A0A2T7NXN4_POMCA</name>
<organism evidence="2 3">
    <name type="scientific">Pomacea canaliculata</name>
    <name type="common">Golden apple snail</name>
    <dbReference type="NCBI Taxonomy" id="400727"/>
    <lineage>
        <taxon>Eukaryota</taxon>
        <taxon>Metazoa</taxon>
        <taxon>Spiralia</taxon>
        <taxon>Lophotrochozoa</taxon>
        <taxon>Mollusca</taxon>
        <taxon>Gastropoda</taxon>
        <taxon>Caenogastropoda</taxon>
        <taxon>Architaenioglossa</taxon>
        <taxon>Ampullarioidea</taxon>
        <taxon>Ampullariidae</taxon>
        <taxon>Pomacea</taxon>
    </lineage>
</organism>
<dbReference type="Gene3D" id="3.60.10.10">
    <property type="entry name" value="Endonuclease/exonuclease/phosphatase"/>
    <property type="match status" value="1"/>
</dbReference>
<evidence type="ECO:0000313" key="2">
    <source>
        <dbReference type="EMBL" id="PVD25903.1"/>
    </source>
</evidence>
<sequence>MACSVVILRLKSVRPSGSHTSSIHRHNLLLQCLKTAGLVYEEPGGLSSDVNIGAEEVSSTAAAFKKSGEADVGSYSKTAFDITKRTSRRHAATSQQKHTGQNADHRSGDSCNTVAYECGLPSYWEKSAKIPSGTTYHAHPGGSQVVSYPLSSIQAKCSLSSAGWSPVRQCHTASQIMASTHRHQLWAEEKIHDGEQAKSLQKQKFKDEMFVEKKSSSAFAESKGSIPYSSDIHEARCSEMHSPGDTGCRIDESEKWNLECRKLEMLPRRWEDTWLGKKTKSLKLNRQKKQKTQEVEFTIMTYNILAQRLLEDHHHLYGSSSLSATDWNLRRHRLIVNLQEVQSDDFKDYLLPELEKLGYSGVYEKRKGDKCDGCATLWQNRKFRLLRSTPVDYCRGGLLDRNNIALLVELQPCRKLIKHHLQEGEDKILVANTHILFNPRRGDIKLAQLMVLLAEIDKHAYLGPREVQPKRYLQYEGQLIRAMSGQEEGQYGNNRTLEQNFFSSDYGIGYNCQYSVVVQQRAQHHINSCLLQSHTPKGRSAERSMASKEVDSHHGRQMKLRQVKEGCLKLLGRYGLMSAQELGRLGGIPNTTLASDHSCLIAKFLLT</sequence>
<evidence type="ECO:0000256" key="1">
    <source>
        <dbReference type="SAM" id="MobiDB-lite"/>
    </source>
</evidence>
<dbReference type="Proteomes" id="UP000245119">
    <property type="component" value="Linkage Group LG8"/>
</dbReference>
<dbReference type="PANTHER" id="PTHR12121:SF34">
    <property type="entry name" value="PROTEIN ANGEL"/>
    <property type="match status" value="1"/>
</dbReference>
<reference evidence="2 3" key="1">
    <citation type="submission" date="2018-04" db="EMBL/GenBank/DDBJ databases">
        <title>The genome of golden apple snail Pomacea canaliculata provides insight into stress tolerance and invasive adaptation.</title>
        <authorList>
            <person name="Liu C."/>
            <person name="Liu B."/>
            <person name="Ren Y."/>
            <person name="Zhang Y."/>
            <person name="Wang H."/>
            <person name="Li S."/>
            <person name="Jiang F."/>
            <person name="Yin L."/>
            <person name="Zhang G."/>
            <person name="Qian W."/>
            <person name="Fan W."/>
        </authorList>
    </citation>
    <scope>NUCLEOTIDE SEQUENCE [LARGE SCALE GENOMIC DNA]</scope>
    <source>
        <strain evidence="2">SZHN2017</strain>
        <tissue evidence="2">Muscle</tissue>
    </source>
</reference>
<dbReference type="SUPFAM" id="SSF56219">
    <property type="entry name" value="DNase I-like"/>
    <property type="match status" value="1"/>
</dbReference>
<comment type="caution">
    <text evidence="2">The sequence shown here is derived from an EMBL/GenBank/DDBJ whole genome shotgun (WGS) entry which is preliminary data.</text>
</comment>
<gene>
    <name evidence="2" type="ORF">C0Q70_13567</name>
</gene>
<dbReference type="EMBL" id="PZQS01000008">
    <property type="protein sequence ID" value="PVD25903.1"/>
    <property type="molecule type" value="Genomic_DNA"/>
</dbReference>
<accession>A0A2T7NXN4</accession>
<dbReference type="InterPro" id="IPR036691">
    <property type="entry name" value="Endo/exonu/phosph_ase_sf"/>
</dbReference>
<dbReference type="PANTHER" id="PTHR12121">
    <property type="entry name" value="CARBON CATABOLITE REPRESSOR PROTEIN 4"/>
    <property type="match status" value="1"/>
</dbReference>
<feature type="compositionally biased region" description="Polar residues" evidence="1">
    <location>
        <begin position="92"/>
        <end position="102"/>
    </location>
</feature>
<evidence type="ECO:0008006" key="4">
    <source>
        <dbReference type="Google" id="ProtNLM"/>
    </source>
</evidence>
<feature type="region of interest" description="Disordered" evidence="1">
    <location>
        <begin position="535"/>
        <end position="556"/>
    </location>
</feature>
<keyword evidence="3" id="KW-1185">Reference proteome</keyword>
<dbReference type="OrthoDB" id="10253982at2759"/>
<dbReference type="GO" id="GO:0000175">
    <property type="term" value="F:3'-5'-RNA exonuclease activity"/>
    <property type="evidence" value="ECO:0007669"/>
    <property type="project" value="TreeGrafter"/>
</dbReference>
<proteinExistence type="predicted"/>